<evidence type="ECO:0000256" key="2">
    <source>
        <dbReference type="ARBA" id="ARBA00009598"/>
    </source>
</evidence>
<gene>
    <name evidence="12" type="ORF">WA026_016735</name>
</gene>
<dbReference type="InterPro" id="IPR020846">
    <property type="entry name" value="MFS_dom"/>
</dbReference>
<feature type="transmembrane region" description="Helical" evidence="10">
    <location>
        <begin position="161"/>
        <end position="183"/>
    </location>
</feature>
<evidence type="ECO:0000256" key="6">
    <source>
        <dbReference type="ARBA" id="ARBA00022989"/>
    </source>
</evidence>
<dbReference type="Proteomes" id="UP001431783">
    <property type="component" value="Unassembled WGS sequence"/>
</dbReference>
<feature type="transmembrane region" description="Helical" evidence="10">
    <location>
        <begin position="375"/>
        <end position="392"/>
    </location>
</feature>
<feature type="transmembrane region" description="Helical" evidence="10">
    <location>
        <begin position="399"/>
        <end position="416"/>
    </location>
</feature>
<comment type="caution">
    <text evidence="12">The sequence shown here is derived from an EMBL/GenBank/DDBJ whole genome shotgun (WGS) entry which is preliminary data.</text>
</comment>
<dbReference type="AlphaFoldDB" id="A0AAW1USC9"/>
<dbReference type="InterPro" id="IPR036259">
    <property type="entry name" value="MFS_trans_sf"/>
</dbReference>
<organism evidence="12 13">
    <name type="scientific">Henosepilachna vigintioctopunctata</name>
    <dbReference type="NCBI Taxonomy" id="420089"/>
    <lineage>
        <taxon>Eukaryota</taxon>
        <taxon>Metazoa</taxon>
        <taxon>Ecdysozoa</taxon>
        <taxon>Arthropoda</taxon>
        <taxon>Hexapoda</taxon>
        <taxon>Insecta</taxon>
        <taxon>Pterygota</taxon>
        <taxon>Neoptera</taxon>
        <taxon>Endopterygota</taxon>
        <taxon>Coleoptera</taxon>
        <taxon>Polyphaga</taxon>
        <taxon>Cucujiformia</taxon>
        <taxon>Coccinelloidea</taxon>
        <taxon>Coccinellidae</taxon>
        <taxon>Epilachninae</taxon>
        <taxon>Epilachnini</taxon>
        <taxon>Henosepilachna</taxon>
    </lineage>
</organism>
<feature type="domain" description="Major facilitator superfamily (MFS) profile" evidence="11">
    <location>
        <begin position="40"/>
        <end position="522"/>
    </location>
</feature>
<dbReference type="Pfam" id="PF07690">
    <property type="entry name" value="MFS_1"/>
    <property type="match status" value="1"/>
</dbReference>
<dbReference type="GO" id="GO:0016020">
    <property type="term" value="C:membrane"/>
    <property type="evidence" value="ECO:0007669"/>
    <property type="project" value="UniProtKB-SubCell"/>
</dbReference>
<evidence type="ECO:0000259" key="11">
    <source>
        <dbReference type="PROSITE" id="PS50850"/>
    </source>
</evidence>
<evidence type="ECO:0000256" key="8">
    <source>
        <dbReference type="ARBA" id="ARBA00041091"/>
    </source>
</evidence>
<feature type="transmembrane region" description="Helical" evidence="10">
    <location>
        <begin position="195"/>
        <end position="218"/>
    </location>
</feature>
<accession>A0AAW1USC9</accession>
<reference evidence="12 13" key="1">
    <citation type="submission" date="2023-03" db="EMBL/GenBank/DDBJ databases">
        <title>Genome insight into feeding habits of ladybird beetles.</title>
        <authorList>
            <person name="Li H.-S."/>
            <person name="Huang Y.-H."/>
            <person name="Pang H."/>
        </authorList>
    </citation>
    <scope>NUCLEOTIDE SEQUENCE [LARGE SCALE GENOMIC DNA]</scope>
    <source>
        <strain evidence="12">SYSU_2023b</strain>
        <tissue evidence="12">Whole body</tissue>
    </source>
</reference>
<keyword evidence="3" id="KW-0813">Transport</keyword>
<protein>
    <recommendedName>
        <fullName evidence="8">Sugar phosphate exchanger 3</fullName>
    </recommendedName>
    <alternativeName>
        <fullName evidence="9">Solute carrier family 37 member 3</fullName>
    </alternativeName>
</protein>
<dbReference type="InterPro" id="IPR000849">
    <property type="entry name" value="Sugar_P_transporter"/>
</dbReference>
<keyword evidence="13" id="KW-1185">Reference proteome</keyword>
<dbReference type="GO" id="GO:0022857">
    <property type="term" value="F:transmembrane transporter activity"/>
    <property type="evidence" value="ECO:0007669"/>
    <property type="project" value="InterPro"/>
</dbReference>
<feature type="transmembrane region" description="Helical" evidence="10">
    <location>
        <begin position="132"/>
        <end position="149"/>
    </location>
</feature>
<comment type="similarity">
    <text evidence="2">Belongs to the major facilitator superfamily. Organophosphate:Pi antiporter (OPA) (TC 2.A.1.4) family.</text>
</comment>
<feature type="transmembrane region" description="Helical" evidence="10">
    <location>
        <begin position="108"/>
        <end position="125"/>
    </location>
</feature>
<evidence type="ECO:0000256" key="3">
    <source>
        <dbReference type="ARBA" id="ARBA00022448"/>
    </source>
</evidence>
<dbReference type="InterPro" id="IPR011701">
    <property type="entry name" value="MFS"/>
</dbReference>
<feature type="transmembrane region" description="Helical" evidence="10">
    <location>
        <begin position="428"/>
        <end position="453"/>
    </location>
</feature>
<keyword evidence="4" id="KW-0762">Sugar transport</keyword>
<proteinExistence type="inferred from homology"/>
<evidence type="ECO:0000256" key="7">
    <source>
        <dbReference type="ARBA" id="ARBA00023136"/>
    </source>
</evidence>
<dbReference type="PANTHER" id="PTHR43184:SF12">
    <property type="entry name" value="SUGAR PHOSPHATE EXCHANGER 3"/>
    <property type="match status" value="1"/>
</dbReference>
<feature type="transmembrane region" description="Helical" evidence="10">
    <location>
        <begin position="224"/>
        <end position="247"/>
    </location>
</feature>
<evidence type="ECO:0000313" key="13">
    <source>
        <dbReference type="Proteomes" id="UP001431783"/>
    </source>
</evidence>
<keyword evidence="6 10" id="KW-1133">Transmembrane helix</keyword>
<keyword evidence="7 10" id="KW-0472">Membrane</keyword>
<sequence>MSGYVRRRDVAWGIRFLQCFTDKCCPLLQFNRDACYRWSVVFLTYIAYMCYHMCRKPISVAKAVLHRNCSGLTPTEDVLPYENETWCDWAPFNGSDSSASQMLGELDSAFLFSYAAAMFVSGFIAERVNLRYFISLGMLLSGFFSYMFGIGKTYNIHVLSFYLIAQVLAGIVQTTGWPGVVTVMSKWFGKGKRGLIFGIWNSHTSIGNILGSLIAAYYVEIDWAYSFIVPGLIMGVVGFTLFLFLVVSPSDVGCISEGDFSQNQRSYKRMENQVANVDNSSGFDSETDDTEIRIGETEVQRRLTERTLLLSASGAEEEKEIAIGFCGALRIPGVIEFSLCLFFSKLVSYTFLYWLPLYVNASTTMGATLSADLSTLFDVGGIGGAIAAGVISDQSEMSATTCVGMLAFAGPMMFIYQKFSGIGLGTNMILLIVVGALVNGPYALITTAVSAELGTHSSLQGNSKALATVTAIIDGTGSIGAAIGPLLAGFVASYGWQNVFLMLIISDIIALVMLIRLSKNEIYKWRSSRRDLRIRIE</sequence>
<evidence type="ECO:0000313" key="12">
    <source>
        <dbReference type="EMBL" id="KAK9886451.1"/>
    </source>
</evidence>
<evidence type="ECO:0000256" key="4">
    <source>
        <dbReference type="ARBA" id="ARBA00022597"/>
    </source>
</evidence>
<dbReference type="SUPFAM" id="SSF103473">
    <property type="entry name" value="MFS general substrate transporter"/>
    <property type="match status" value="1"/>
</dbReference>
<feature type="transmembrane region" description="Helical" evidence="10">
    <location>
        <begin position="334"/>
        <end position="355"/>
    </location>
</feature>
<keyword evidence="5 10" id="KW-0812">Transmembrane</keyword>
<dbReference type="Gene3D" id="1.20.1250.20">
    <property type="entry name" value="MFS general substrate transporter like domains"/>
    <property type="match status" value="2"/>
</dbReference>
<comment type="subcellular location">
    <subcellularLocation>
        <location evidence="1">Membrane</location>
        <topology evidence="1">Multi-pass membrane protein</topology>
    </subcellularLocation>
</comment>
<dbReference type="PANTHER" id="PTHR43184">
    <property type="entry name" value="MAJOR FACILITATOR SUPERFAMILY TRANSPORTER 16, ISOFORM B"/>
    <property type="match status" value="1"/>
</dbReference>
<feature type="transmembrane region" description="Helical" evidence="10">
    <location>
        <begin position="465"/>
        <end position="487"/>
    </location>
</feature>
<name>A0AAW1USC9_9CUCU</name>
<evidence type="ECO:0000256" key="1">
    <source>
        <dbReference type="ARBA" id="ARBA00004141"/>
    </source>
</evidence>
<feature type="transmembrane region" description="Helical" evidence="10">
    <location>
        <begin position="499"/>
        <end position="517"/>
    </location>
</feature>
<evidence type="ECO:0000256" key="9">
    <source>
        <dbReference type="ARBA" id="ARBA00042039"/>
    </source>
</evidence>
<evidence type="ECO:0000256" key="5">
    <source>
        <dbReference type="ARBA" id="ARBA00022692"/>
    </source>
</evidence>
<dbReference type="PIRSF" id="PIRSF002808">
    <property type="entry name" value="Hexose_phosphate_transp"/>
    <property type="match status" value="1"/>
</dbReference>
<dbReference type="PROSITE" id="PS50850">
    <property type="entry name" value="MFS"/>
    <property type="match status" value="1"/>
</dbReference>
<evidence type="ECO:0000256" key="10">
    <source>
        <dbReference type="SAM" id="Phobius"/>
    </source>
</evidence>
<dbReference type="EMBL" id="JARQZJ010000100">
    <property type="protein sequence ID" value="KAK9886451.1"/>
    <property type="molecule type" value="Genomic_DNA"/>
</dbReference>